<evidence type="ECO:0000313" key="12">
    <source>
        <dbReference type="EMBL" id="SHE45157.1"/>
    </source>
</evidence>
<dbReference type="OrthoDB" id="9763933at2"/>
<keyword evidence="2" id="KW-0858">Xylan degradation</keyword>
<feature type="chain" id="PRO_5012883459" evidence="10">
    <location>
        <begin position="23"/>
        <end position="469"/>
    </location>
</feature>
<gene>
    <name evidence="12" type="ORF">SAMN05444408_101439</name>
</gene>
<feature type="site" description="Important for catalytic activity, responsible for pKa modulation of the active site Glu and correct orientation of both the proton donor and substrate" evidence="8">
    <location>
        <position position="150"/>
    </location>
</feature>
<dbReference type="SUPFAM" id="SSF49785">
    <property type="entry name" value="Galactose-binding domain-like"/>
    <property type="match status" value="1"/>
</dbReference>
<dbReference type="InterPro" id="IPR052176">
    <property type="entry name" value="Glycosyl_Hydrlase_43_Enz"/>
</dbReference>
<dbReference type="PANTHER" id="PTHR43772">
    <property type="entry name" value="ENDO-1,4-BETA-XYLANASE"/>
    <property type="match status" value="1"/>
</dbReference>
<dbReference type="InterPro" id="IPR006710">
    <property type="entry name" value="Glyco_hydro_43"/>
</dbReference>
<dbReference type="AlphaFoldDB" id="A0A1M4TLJ1"/>
<dbReference type="PROSITE" id="PS51175">
    <property type="entry name" value="CBM6"/>
    <property type="match status" value="1"/>
</dbReference>
<name>A0A1M4TLJ1_9FLAO</name>
<evidence type="ECO:0000313" key="13">
    <source>
        <dbReference type="Proteomes" id="UP000184236"/>
    </source>
</evidence>
<keyword evidence="2" id="KW-0624">Polysaccharide degradation</keyword>
<comment type="similarity">
    <text evidence="1 9">Belongs to the glycosyl hydrolase 43 family.</text>
</comment>
<keyword evidence="5" id="KW-0119">Carbohydrate metabolism</keyword>
<organism evidence="12 13">
    <name type="scientific">Chryseobacterium takakiae</name>
    <dbReference type="NCBI Taxonomy" id="1302685"/>
    <lineage>
        <taxon>Bacteria</taxon>
        <taxon>Pseudomonadati</taxon>
        <taxon>Bacteroidota</taxon>
        <taxon>Flavobacteriia</taxon>
        <taxon>Flavobacteriales</taxon>
        <taxon>Weeksellaceae</taxon>
        <taxon>Chryseobacterium group</taxon>
        <taxon>Chryseobacterium</taxon>
    </lineage>
</organism>
<dbReference type="CDD" id="cd04084">
    <property type="entry name" value="CBM6_xylanase-like"/>
    <property type="match status" value="1"/>
</dbReference>
<evidence type="ECO:0000256" key="8">
    <source>
        <dbReference type="PIRSR" id="PIRSR606710-2"/>
    </source>
</evidence>
<evidence type="ECO:0000256" key="3">
    <source>
        <dbReference type="ARBA" id="ARBA00022729"/>
    </source>
</evidence>
<feature type="active site" description="Proton acceptor" evidence="7">
    <location>
        <position position="34"/>
    </location>
</feature>
<dbReference type="SUPFAM" id="SSF75005">
    <property type="entry name" value="Arabinanase/levansucrase/invertase"/>
    <property type="match status" value="1"/>
</dbReference>
<sequence length="469" mass="52674">MIHRNLKYMALPFLLAGTAVFAQNPVIQTHFTPDPAPMVYKNKLYVYTGDDQPGFDFYTMTKWRVHSTEDMVNWTDHGVPISLESFRWARDRAWAAQCIERNGKFYWYICAQTVDNNMAIGVAVSDSPVGPFKDALGKPLVTTGTWDNIDPTVFIDDDGQAYLYWGNSRLFYAKLNKDMISYAGKITEIPQSVESFGGLRRPGRSDEVLQKQEKFEDVYVEGPWLYKRNNQYYMMYAGMTGKTECLSYATSVSPTGPWKYRGKIMTDQPTNSFTNHGGIIDFKGKSYLFYHTGLLPNGGSYGRSTAVEEFQYNPDGSIPKITMTKEGVKSVATLNPFQRNEAETMAWSEKCSTSENKKNGVYVSDTRMGGFVKVRAVDFGTNGASEFSASVAAGIDGGILEVHLDDPKGPKIASVDVPRTGGWEDFKTVSSKISEEISGVHDVYFVFQGKNITAGRVLFNFDYWSFKKK</sequence>
<keyword evidence="3 10" id="KW-0732">Signal</keyword>
<evidence type="ECO:0000256" key="10">
    <source>
        <dbReference type="SAM" id="SignalP"/>
    </source>
</evidence>
<feature type="signal peptide" evidence="10">
    <location>
        <begin position="1"/>
        <end position="22"/>
    </location>
</feature>
<dbReference type="SMART" id="SM00606">
    <property type="entry name" value="CBD_IV"/>
    <property type="match status" value="1"/>
</dbReference>
<reference evidence="13" key="1">
    <citation type="submission" date="2016-11" db="EMBL/GenBank/DDBJ databases">
        <authorList>
            <person name="Varghese N."/>
            <person name="Submissions S."/>
        </authorList>
    </citation>
    <scope>NUCLEOTIDE SEQUENCE [LARGE SCALE GENOMIC DNA]</scope>
    <source>
        <strain evidence="13">DSM 26898</strain>
    </source>
</reference>
<dbReference type="GO" id="GO:0030246">
    <property type="term" value="F:carbohydrate binding"/>
    <property type="evidence" value="ECO:0007669"/>
    <property type="project" value="InterPro"/>
</dbReference>
<dbReference type="EMBL" id="FQVO01000001">
    <property type="protein sequence ID" value="SHE45157.1"/>
    <property type="molecule type" value="Genomic_DNA"/>
</dbReference>
<keyword evidence="13" id="KW-1185">Reference proteome</keyword>
<feature type="active site" description="Proton donor" evidence="7">
    <location>
        <position position="221"/>
    </location>
</feature>
<dbReference type="CDD" id="cd18618">
    <property type="entry name" value="GH43_Xsa43E-like"/>
    <property type="match status" value="1"/>
</dbReference>
<dbReference type="Gene3D" id="2.115.10.20">
    <property type="entry name" value="Glycosyl hydrolase domain, family 43"/>
    <property type="match status" value="1"/>
</dbReference>
<evidence type="ECO:0000256" key="9">
    <source>
        <dbReference type="RuleBase" id="RU361187"/>
    </source>
</evidence>
<dbReference type="InterPro" id="IPR008979">
    <property type="entry name" value="Galactose-bd-like_sf"/>
</dbReference>
<dbReference type="STRING" id="1302685.SAMN05444408_101439"/>
<accession>A0A1M4TLJ1</accession>
<evidence type="ECO:0000256" key="5">
    <source>
        <dbReference type="ARBA" id="ARBA00023277"/>
    </source>
</evidence>
<protein>
    <submittedName>
        <fullName evidence="12">Carbohydrate binding module (Family 6)</fullName>
    </submittedName>
</protein>
<proteinExistence type="inferred from homology"/>
<evidence type="ECO:0000259" key="11">
    <source>
        <dbReference type="PROSITE" id="PS51175"/>
    </source>
</evidence>
<dbReference type="Pfam" id="PF03422">
    <property type="entry name" value="CBM_6"/>
    <property type="match status" value="1"/>
</dbReference>
<evidence type="ECO:0000256" key="2">
    <source>
        <dbReference type="ARBA" id="ARBA00022651"/>
    </source>
</evidence>
<dbReference type="InterPro" id="IPR005084">
    <property type="entry name" value="CBM6"/>
</dbReference>
<dbReference type="Proteomes" id="UP000184236">
    <property type="component" value="Unassembled WGS sequence"/>
</dbReference>
<feature type="domain" description="CBM6" evidence="11">
    <location>
        <begin position="338"/>
        <end position="467"/>
    </location>
</feature>
<keyword evidence="6 9" id="KW-0326">Glycosidase</keyword>
<dbReference type="InterPro" id="IPR023296">
    <property type="entry name" value="Glyco_hydro_beta-prop_sf"/>
</dbReference>
<evidence type="ECO:0000256" key="4">
    <source>
        <dbReference type="ARBA" id="ARBA00022801"/>
    </source>
</evidence>
<dbReference type="InterPro" id="IPR006584">
    <property type="entry name" value="Cellulose-bd_IV"/>
</dbReference>
<dbReference type="GO" id="GO:0045493">
    <property type="term" value="P:xylan catabolic process"/>
    <property type="evidence" value="ECO:0007669"/>
    <property type="project" value="UniProtKB-KW"/>
</dbReference>
<dbReference type="Pfam" id="PF04616">
    <property type="entry name" value="Glyco_hydro_43"/>
    <property type="match status" value="1"/>
</dbReference>
<dbReference type="GO" id="GO:0004553">
    <property type="term" value="F:hydrolase activity, hydrolyzing O-glycosyl compounds"/>
    <property type="evidence" value="ECO:0007669"/>
    <property type="project" value="InterPro"/>
</dbReference>
<keyword evidence="4 9" id="KW-0378">Hydrolase</keyword>
<dbReference type="Gene3D" id="2.60.120.260">
    <property type="entry name" value="Galactose-binding domain-like"/>
    <property type="match status" value="1"/>
</dbReference>
<evidence type="ECO:0000256" key="1">
    <source>
        <dbReference type="ARBA" id="ARBA00009865"/>
    </source>
</evidence>
<evidence type="ECO:0000256" key="6">
    <source>
        <dbReference type="ARBA" id="ARBA00023295"/>
    </source>
</evidence>
<dbReference type="PANTHER" id="PTHR43772:SF2">
    <property type="entry name" value="PUTATIVE (AFU_ORTHOLOGUE AFUA_2G04480)-RELATED"/>
    <property type="match status" value="1"/>
</dbReference>
<evidence type="ECO:0000256" key="7">
    <source>
        <dbReference type="PIRSR" id="PIRSR606710-1"/>
    </source>
</evidence>